<sequence length="54" mass="6147">MAWCTFRALSPSPRRTIGLVYRPGSPLRSRYEHLAEAIRSTMDGHFDEALKQAV</sequence>
<dbReference type="Proteomes" id="UP000339249">
    <property type="component" value="Unassembled WGS sequence"/>
</dbReference>
<name>A0A4U9D9V0_RAOTE</name>
<evidence type="ECO:0000313" key="2">
    <source>
        <dbReference type="Proteomes" id="UP000339249"/>
    </source>
</evidence>
<dbReference type="Gene3D" id="3.40.190.10">
    <property type="entry name" value="Periplasmic binding protein-like II"/>
    <property type="match status" value="1"/>
</dbReference>
<dbReference type="EMBL" id="CABDVU010000001">
    <property type="protein sequence ID" value="VTN12968.1"/>
    <property type="molecule type" value="Genomic_DNA"/>
</dbReference>
<evidence type="ECO:0000313" key="1">
    <source>
        <dbReference type="EMBL" id="VTN12968.1"/>
    </source>
</evidence>
<dbReference type="AlphaFoldDB" id="A0A4U9D9V0"/>
<proteinExistence type="predicted"/>
<reference evidence="1 2" key="1">
    <citation type="submission" date="2019-04" db="EMBL/GenBank/DDBJ databases">
        <authorList>
            <consortium name="Pathogen Informatics"/>
        </authorList>
    </citation>
    <scope>NUCLEOTIDE SEQUENCE [LARGE SCALE GENOMIC DNA]</scope>
    <source>
        <strain evidence="1 2">NCTC9185</strain>
    </source>
</reference>
<accession>A0A4U9D9V0</accession>
<protein>
    <submittedName>
        <fullName evidence="1">Morphology and auto-aggregation control protein</fullName>
    </submittedName>
</protein>
<organism evidence="1 2">
    <name type="scientific">Raoultella terrigena</name>
    <name type="common">Klebsiella terrigena</name>
    <dbReference type="NCBI Taxonomy" id="577"/>
    <lineage>
        <taxon>Bacteria</taxon>
        <taxon>Pseudomonadati</taxon>
        <taxon>Pseudomonadota</taxon>
        <taxon>Gammaproteobacteria</taxon>
        <taxon>Enterobacterales</taxon>
        <taxon>Enterobacteriaceae</taxon>
        <taxon>Klebsiella/Raoultella group</taxon>
        <taxon>Raoultella</taxon>
    </lineage>
</organism>
<gene>
    <name evidence="1" type="primary">oxyR_8</name>
    <name evidence="1" type="ORF">NCTC9185_04965</name>
</gene>